<dbReference type="OrthoDB" id="6435878at2759"/>
<keyword evidence="3" id="KW-1185">Reference proteome</keyword>
<evidence type="ECO:0000313" key="3">
    <source>
        <dbReference type="Proteomes" id="UP000499080"/>
    </source>
</evidence>
<sequence length="182" mass="21043">MRTSPEMFKFLNKICENLIIVRKGPWLDELKDLGFILTATNVSCESIQVLIGADIMGMLLTGKRKLLSSGLVAVETINGQSFTNVIGIKDSMEKMSKHDIDLKTKEHFKETEKFNQDNRYEVCFPWADDSYPLPDNYILAKKRLEVTTETHRSRNLYDKFEKVFEEWLNEIIIEEVSSNEVA</sequence>
<dbReference type="Proteomes" id="UP000499080">
    <property type="component" value="Unassembled WGS sequence"/>
</dbReference>
<proteinExistence type="predicted"/>
<dbReference type="EMBL" id="BGPR01111933">
    <property type="protein sequence ID" value="GBM93603.1"/>
    <property type="molecule type" value="Genomic_DNA"/>
</dbReference>
<dbReference type="EMBL" id="BGPR01111910">
    <property type="protein sequence ID" value="GBM93535.1"/>
    <property type="molecule type" value="Genomic_DNA"/>
</dbReference>
<evidence type="ECO:0000313" key="2">
    <source>
        <dbReference type="EMBL" id="GBM93603.1"/>
    </source>
</evidence>
<accession>A0A4Y2JUR7</accession>
<evidence type="ECO:0000313" key="1">
    <source>
        <dbReference type="EMBL" id="GBM93535.1"/>
    </source>
</evidence>
<dbReference type="AlphaFoldDB" id="A0A4Y2JUR7"/>
<protein>
    <recommendedName>
        <fullName evidence="4">Peptidase aspartic putative domain-containing protein</fullName>
    </recommendedName>
</protein>
<organism evidence="1 3">
    <name type="scientific">Araneus ventricosus</name>
    <name type="common">Orbweaver spider</name>
    <name type="synonym">Epeira ventricosa</name>
    <dbReference type="NCBI Taxonomy" id="182803"/>
    <lineage>
        <taxon>Eukaryota</taxon>
        <taxon>Metazoa</taxon>
        <taxon>Ecdysozoa</taxon>
        <taxon>Arthropoda</taxon>
        <taxon>Chelicerata</taxon>
        <taxon>Arachnida</taxon>
        <taxon>Araneae</taxon>
        <taxon>Araneomorphae</taxon>
        <taxon>Entelegynae</taxon>
        <taxon>Araneoidea</taxon>
        <taxon>Araneidae</taxon>
        <taxon>Araneus</taxon>
    </lineage>
</organism>
<reference evidence="1 3" key="1">
    <citation type="journal article" date="2019" name="Sci. Rep.">
        <title>Orb-weaving spider Araneus ventricosus genome elucidates the spidroin gene catalogue.</title>
        <authorList>
            <person name="Kono N."/>
            <person name="Nakamura H."/>
            <person name="Ohtoshi R."/>
            <person name="Moran D.A.P."/>
            <person name="Shinohara A."/>
            <person name="Yoshida Y."/>
            <person name="Fujiwara M."/>
            <person name="Mori M."/>
            <person name="Tomita M."/>
            <person name="Arakawa K."/>
        </authorList>
    </citation>
    <scope>NUCLEOTIDE SEQUENCE [LARGE SCALE GENOMIC DNA]</scope>
</reference>
<evidence type="ECO:0008006" key="4">
    <source>
        <dbReference type="Google" id="ProtNLM"/>
    </source>
</evidence>
<gene>
    <name evidence="2" type="ORF">AVEN_135872_1</name>
    <name evidence="1" type="ORF">AVEN_71803_1</name>
</gene>
<name>A0A4Y2JUR7_ARAVE</name>
<comment type="caution">
    <text evidence="1">The sequence shown here is derived from an EMBL/GenBank/DDBJ whole genome shotgun (WGS) entry which is preliminary data.</text>
</comment>